<gene>
    <name evidence="2" type="ORF">DPV79_02250</name>
</gene>
<dbReference type="InterPro" id="IPR036278">
    <property type="entry name" value="Sialidase_sf"/>
</dbReference>
<dbReference type="SUPFAM" id="SSF50939">
    <property type="entry name" value="Sialidases"/>
    <property type="match status" value="1"/>
</dbReference>
<dbReference type="CDD" id="cd15482">
    <property type="entry name" value="Sialidase_non-viral"/>
    <property type="match status" value="1"/>
</dbReference>
<dbReference type="AlphaFoldDB" id="A0A365R369"/>
<keyword evidence="3" id="KW-1185">Reference proteome</keyword>
<keyword evidence="1" id="KW-0732">Signal</keyword>
<sequence length="403" mass="44047">MNSLRPASTFHALKRSLIAALCVGCVGCMATAAHAQAVPAPPGEVIAHSRAATRVYLGSPSLAVLPNGDYVASFDTFGAASAQNEVSVFTSHDKGTTWSKLGDVPDQYWSSLFVLNGALYLMGTNRSMGTPTIRRSDDGGETWTTPVDASTGLLPYAGRYITGPVPVLVDRGRVWRAYESVEDGDLRALVLSAPVDRDLLDARNWRVSAHLPSDKRWLDGKFQSWEEGNVVGRQGAAPAVMLRVNTPNGPEKAALVATGNDGRTLSFDPARDFVDLPGAGKKFTIRFDPQSKQYWTITNAVPKRAGRMNLERMRNTLVLLSSPDLRQWTARRVVLQHADTKRHGFQYVDWQFDGSDLVAVLRVAFDDPEGGAASQHDSNFITFLRVRRFRQDAASGTLTQSLQ</sequence>
<dbReference type="Proteomes" id="UP000252458">
    <property type="component" value="Unassembled WGS sequence"/>
</dbReference>
<accession>A0A365R369</accession>
<protein>
    <submittedName>
        <fullName evidence="2">Exo-alpha-sialidase</fullName>
    </submittedName>
</protein>
<evidence type="ECO:0000313" key="2">
    <source>
        <dbReference type="EMBL" id="RBB43135.1"/>
    </source>
</evidence>
<organism evidence="2 3">
    <name type="scientific">Burkholderia reimsis</name>
    <dbReference type="NCBI Taxonomy" id="2234132"/>
    <lineage>
        <taxon>Bacteria</taxon>
        <taxon>Pseudomonadati</taxon>
        <taxon>Pseudomonadota</taxon>
        <taxon>Betaproteobacteria</taxon>
        <taxon>Burkholderiales</taxon>
        <taxon>Burkholderiaceae</taxon>
        <taxon>Burkholderia</taxon>
    </lineage>
</organism>
<evidence type="ECO:0000256" key="1">
    <source>
        <dbReference type="SAM" id="SignalP"/>
    </source>
</evidence>
<name>A0A365R369_9BURK</name>
<dbReference type="EMBL" id="QMFZ01000001">
    <property type="protein sequence ID" value="RBB43135.1"/>
    <property type="molecule type" value="Genomic_DNA"/>
</dbReference>
<feature type="chain" id="PRO_5016959643" evidence="1">
    <location>
        <begin position="36"/>
        <end position="403"/>
    </location>
</feature>
<feature type="signal peptide" evidence="1">
    <location>
        <begin position="1"/>
        <end position="35"/>
    </location>
</feature>
<comment type="caution">
    <text evidence="2">The sequence shown here is derived from an EMBL/GenBank/DDBJ whole genome shotgun (WGS) entry which is preliminary data.</text>
</comment>
<dbReference type="Gene3D" id="2.120.10.10">
    <property type="match status" value="1"/>
</dbReference>
<evidence type="ECO:0000313" key="3">
    <source>
        <dbReference type="Proteomes" id="UP000252458"/>
    </source>
</evidence>
<proteinExistence type="predicted"/>
<reference evidence="2 3" key="1">
    <citation type="submission" date="2018-06" db="EMBL/GenBank/DDBJ databases">
        <title>Draft genome sequence of Burkholderia reimsis strain BE51 isolated from a French agricultural soil.</title>
        <authorList>
            <person name="Esmaeel Q."/>
        </authorList>
    </citation>
    <scope>NUCLEOTIDE SEQUENCE [LARGE SCALE GENOMIC DNA]</scope>
    <source>
        <strain evidence="2 3">BE51</strain>
    </source>
</reference>